<evidence type="ECO:0000256" key="4">
    <source>
        <dbReference type="ARBA" id="ARBA00022690"/>
    </source>
</evidence>
<dbReference type="SMART" id="SM00043">
    <property type="entry name" value="CY"/>
    <property type="match status" value="1"/>
</dbReference>
<protein>
    <submittedName>
        <fullName evidence="8">Putative tick cistatins 1</fullName>
    </submittedName>
</protein>
<keyword evidence="5" id="KW-0789">Thiol protease inhibitor</keyword>
<dbReference type="GO" id="GO:0004869">
    <property type="term" value="F:cysteine-type endopeptidase inhibitor activity"/>
    <property type="evidence" value="ECO:0007669"/>
    <property type="project" value="UniProtKB-KW"/>
</dbReference>
<feature type="domain" description="Cystatin" evidence="7">
    <location>
        <begin position="45"/>
        <end position="152"/>
    </location>
</feature>
<dbReference type="PANTHER" id="PTHR46186:SF2">
    <property type="entry name" value="CYSTATIN"/>
    <property type="match status" value="1"/>
</dbReference>
<name>A0A0C9S4N0_AMBAM</name>
<dbReference type="AlphaFoldDB" id="A0A0C9S4N0"/>
<dbReference type="GO" id="GO:0005737">
    <property type="term" value="C:cytoplasm"/>
    <property type="evidence" value="ECO:0007669"/>
    <property type="project" value="TreeGrafter"/>
</dbReference>
<evidence type="ECO:0000259" key="7">
    <source>
        <dbReference type="SMART" id="SM00043"/>
    </source>
</evidence>
<dbReference type="SUPFAM" id="SSF54403">
    <property type="entry name" value="Cystatin/monellin"/>
    <property type="match status" value="1"/>
</dbReference>
<reference evidence="8" key="1">
    <citation type="journal article" date="2015" name="PLoS ONE">
        <title>An Insight into the Sialome of the Lone Star Tick, Amblyomma americanum, with a Glimpse on Its Time Dependent Gene Expression.</title>
        <authorList>
            <person name="Karim S."/>
            <person name="Ribeiro J.M."/>
        </authorList>
    </citation>
    <scope>NUCLEOTIDE SEQUENCE</scope>
    <source>
        <tissue evidence="8">Salivary gland</tissue>
    </source>
</reference>
<keyword evidence="6" id="KW-0732">Signal</keyword>
<dbReference type="Pfam" id="PF00031">
    <property type="entry name" value="Cystatin"/>
    <property type="match status" value="1"/>
</dbReference>
<dbReference type="MEROPS" id="I25.049"/>
<organism evidence="8">
    <name type="scientific">Amblyomma americanum</name>
    <name type="common">Lone star tick</name>
    <dbReference type="NCBI Taxonomy" id="6943"/>
    <lineage>
        <taxon>Eukaryota</taxon>
        <taxon>Metazoa</taxon>
        <taxon>Ecdysozoa</taxon>
        <taxon>Arthropoda</taxon>
        <taxon>Chelicerata</taxon>
        <taxon>Arachnida</taxon>
        <taxon>Acari</taxon>
        <taxon>Parasitiformes</taxon>
        <taxon>Ixodida</taxon>
        <taxon>Ixodoidea</taxon>
        <taxon>Ixodidae</taxon>
        <taxon>Amblyomminae</taxon>
        <taxon>Amblyomma</taxon>
    </lineage>
</organism>
<evidence type="ECO:0000256" key="3">
    <source>
        <dbReference type="ARBA" id="ARBA00022525"/>
    </source>
</evidence>
<keyword evidence="4" id="KW-0646">Protease inhibitor</keyword>
<dbReference type="GO" id="GO:0005615">
    <property type="term" value="C:extracellular space"/>
    <property type="evidence" value="ECO:0007669"/>
    <property type="project" value="TreeGrafter"/>
</dbReference>
<sequence>TCVHLHNMNVLQRAAAMTTVRQAVLVLVFATATTALICCHNSTSVLVGGWTRQEPGSNPKYVDLAHYAISQQREGRKIYDTLVNLTEVYTQVVAGVNYRLVFTTAPSNCTIGKDTYSAQRCVPVEEVNGRCTAVVYEVPWTNTTGLTSYACSPTGQEQTS</sequence>
<keyword evidence="3" id="KW-0964">Secreted</keyword>
<proteinExistence type="evidence at transcript level"/>
<dbReference type="PANTHER" id="PTHR46186">
    <property type="entry name" value="CYSTATIN"/>
    <property type="match status" value="1"/>
</dbReference>
<comment type="subcellular location">
    <subcellularLocation>
        <location evidence="1">Secreted</location>
    </subcellularLocation>
</comment>
<evidence type="ECO:0000313" key="8">
    <source>
        <dbReference type="EMBL" id="JAG92274.1"/>
    </source>
</evidence>
<dbReference type="CDD" id="cd00042">
    <property type="entry name" value="CY"/>
    <property type="match status" value="1"/>
</dbReference>
<comment type="similarity">
    <text evidence="2">Belongs to the cystatin family.</text>
</comment>
<accession>A0A0C9S4N0</accession>
<feature type="non-terminal residue" evidence="8">
    <location>
        <position position="1"/>
    </location>
</feature>
<dbReference type="GO" id="GO:0031982">
    <property type="term" value="C:vesicle"/>
    <property type="evidence" value="ECO:0007669"/>
    <property type="project" value="TreeGrafter"/>
</dbReference>
<dbReference type="InterPro" id="IPR000010">
    <property type="entry name" value="Cystatin_dom"/>
</dbReference>
<evidence type="ECO:0000256" key="5">
    <source>
        <dbReference type="ARBA" id="ARBA00022704"/>
    </source>
</evidence>
<evidence type="ECO:0000256" key="2">
    <source>
        <dbReference type="ARBA" id="ARBA00009403"/>
    </source>
</evidence>
<dbReference type="Gene3D" id="3.10.450.10">
    <property type="match status" value="1"/>
</dbReference>
<evidence type="ECO:0000256" key="1">
    <source>
        <dbReference type="ARBA" id="ARBA00004613"/>
    </source>
</evidence>
<dbReference type="InterPro" id="IPR046350">
    <property type="entry name" value="Cystatin_sf"/>
</dbReference>
<evidence type="ECO:0000256" key="6">
    <source>
        <dbReference type="ARBA" id="ARBA00022729"/>
    </source>
</evidence>
<dbReference type="EMBL" id="GBZX01000466">
    <property type="protein sequence ID" value="JAG92274.1"/>
    <property type="molecule type" value="mRNA"/>
</dbReference>